<dbReference type="SMART" id="SM00387">
    <property type="entry name" value="HATPase_c"/>
    <property type="match status" value="1"/>
</dbReference>
<dbReference type="HOGENOM" id="CLU_000445_89_6_10"/>
<dbReference type="InterPro" id="IPR003660">
    <property type="entry name" value="HAMP_dom"/>
</dbReference>
<evidence type="ECO:0000259" key="13">
    <source>
        <dbReference type="PROSITE" id="PS50885"/>
    </source>
</evidence>
<dbReference type="FunFam" id="1.10.287.130:FF:000001">
    <property type="entry name" value="Two-component sensor histidine kinase"/>
    <property type="match status" value="1"/>
</dbReference>
<dbReference type="GO" id="GO:0005886">
    <property type="term" value="C:plasma membrane"/>
    <property type="evidence" value="ECO:0007669"/>
    <property type="project" value="TreeGrafter"/>
</dbReference>
<dbReference type="EMBL" id="HE796683">
    <property type="protein sequence ID" value="CCH01341.1"/>
    <property type="molecule type" value="Genomic_DNA"/>
</dbReference>
<dbReference type="CDD" id="cd00082">
    <property type="entry name" value="HisKA"/>
    <property type="match status" value="1"/>
</dbReference>
<dbReference type="Proteomes" id="UP000011058">
    <property type="component" value="Chromosome"/>
</dbReference>
<organism evidence="14 15">
    <name type="scientific">Fibrella aestuarina BUZ 2</name>
    <dbReference type="NCBI Taxonomy" id="1166018"/>
    <lineage>
        <taxon>Bacteria</taxon>
        <taxon>Pseudomonadati</taxon>
        <taxon>Bacteroidota</taxon>
        <taxon>Cytophagia</taxon>
        <taxon>Cytophagales</taxon>
        <taxon>Spirosomataceae</taxon>
        <taxon>Fibrella</taxon>
    </lineage>
</organism>
<dbReference type="InterPro" id="IPR005467">
    <property type="entry name" value="His_kinase_dom"/>
</dbReference>
<dbReference type="GO" id="GO:0000155">
    <property type="term" value="F:phosphorelay sensor kinase activity"/>
    <property type="evidence" value="ECO:0007669"/>
    <property type="project" value="InterPro"/>
</dbReference>
<evidence type="ECO:0000259" key="12">
    <source>
        <dbReference type="PROSITE" id="PS50109"/>
    </source>
</evidence>
<evidence type="ECO:0000256" key="1">
    <source>
        <dbReference type="ARBA" id="ARBA00000085"/>
    </source>
</evidence>
<dbReference type="SMART" id="SM00304">
    <property type="entry name" value="HAMP"/>
    <property type="match status" value="1"/>
</dbReference>
<proteinExistence type="predicted"/>
<evidence type="ECO:0000256" key="5">
    <source>
        <dbReference type="ARBA" id="ARBA00022679"/>
    </source>
</evidence>
<evidence type="ECO:0000256" key="2">
    <source>
        <dbReference type="ARBA" id="ARBA00004370"/>
    </source>
</evidence>
<keyword evidence="15" id="KW-1185">Reference proteome</keyword>
<dbReference type="Pfam" id="PF00672">
    <property type="entry name" value="HAMP"/>
    <property type="match status" value="1"/>
</dbReference>
<dbReference type="PANTHER" id="PTHR45436">
    <property type="entry name" value="SENSOR HISTIDINE KINASE YKOH"/>
    <property type="match status" value="1"/>
</dbReference>
<dbReference type="SMART" id="SM00388">
    <property type="entry name" value="HisKA"/>
    <property type="match status" value="1"/>
</dbReference>
<dbReference type="EC" id="2.7.13.3" evidence="3"/>
<keyword evidence="8 11" id="KW-1133">Transmembrane helix</keyword>
<comment type="subcellular location">
    <subcellularLocation>
        <location evidence="2">Membrane</location>
    </subcellularLocation>
</comment>
<dbReference type="InterPro" id="IPR003661">
    <property type="entry name" value="HisK_dim/P_dom"/>
</dbReference>
<dbReference type="InterPro" id="IPR050428">
    <property type="entry name" value="TCS_sensor_his_kinase"/>
</dbReference>
<evidence type="ECO:0000256" key="9">
    <source>
        <dbReference type="ARBA" id="ARBA00023012"/>
    </source>
</evidence>
<dbReference type="Gene3D" id="6.10.340.10">
    <property type="match status" value="1"/>
</dbReference>
<keyword evidence="4" id="KW-0597">Phosphoprotein</keyword>
<dbReference type="SUPFAM" id="SSF158472">
    <property type="entry name" value="HAMP domain-like"/>
    <property type="match status" value="1"/>
</dbReference>
<dbReference type="eggNOG" id="COG2205">
    <property type="taxonomic scope" value="Bacteria"/>
</dbReference>
<dbReference type="PRINTS" id="PR00344">
    <property type="entry name" value="BCTRLSENSOR"/>
</dbReference>
<evidence type="ECO:0000256" key="8">
    <source>
        <dbReference type="ARBA" id="ARBA00022989"/>
    </source>
</evidence>
<feature type="domain" description="Histidine kinase" evidence="12">
    <location>
        <begin position="238"/>
        <end position="456"/>
    </location>
</feature>
<dbReference type="STRING" id="1166018.FAES_3333"/>
<gene>
    <name evidence="14" type="ORF">FAES_3333</name>
</gene>
<feature type="domain" description="HAMP" evidence="13">
    <location>
        <begin position="177"/>
        <end position="230"/>
    </location>
</feature>
<dbReference type="PROSITE" id="PS50109">
    <property type="entry name" value="HIS_KIN"/>
    <property type="match status" value="1"/>
</dbReference>
<keyword evidence="9" id="KW-0902">Two-component regulatory system</keyword>
<dbReference type="KEGG" id="fae:FAES_3333"/>
<dbReference type="AlphaFoldDB" id="I0KB38"/>
<dbReference type="PANTHER" id="PTHR45436:SF5">
    <property type="entry name" value="SENSOR HISTIDINE KINASE TRCS"/>
    <property type="match status" value="1"/>
</dbReference>
<keyword evidence="6 11" id="KW-0812">Transmembrane</keyword>
<dbReference type="SUPFAM" id="SSF55874">
    <property type="entry name" value="ATPase domain of HSP90 chaperone/DNA topoisomerase II/histidine kinase"/>
    <property type="match status" value="1"/>
</dbReference>
<dbReference type="CDD" id="cd06225">
    <property type="entry name" value="HAMP"/>
    <property type="match status" value="1"/>
</dbReference>
<dbReference type="InterPro" id="IPR036097">
    <property type="entry name" value="HisK_dim/P_sf"/>
</dbReference>
<dbReference type="InterPro" id="IPR003594">
    <property type="entry name" value="HATPase_dom"/>
</dbReference>
<dbReference type="Gene3D" id="1.10.287.130">
    <property type="match status" value="1"/>
</dbReference>
<dbReference type="Gene3D" id="3.30.565.10">
    <property type="entry name" value="Histidine kinase-like ATPase, C-terminal domain"/>
    <property type="match status" value="1"/>
</dbReference>
<protein>
    <recommendedName>
        <fullName evidence="3">histidine kinase</fullName>
        <ecNumber evidence="3">2.7.13.3</ecNumber>
    </recommendedName>
</protein>
<evidence type="ECO:0000256" key="4">
    <source>
        <dbReference type="ARBA" id="ARBA00022553"/>
    </source>
</evidence>
<dbReference type="InterPro" id="IPR036890">
    <property type="entry name" value="HATPase_C_sf"/>
</dbReference>
<name>I0KB38_9BACT</name>
<dbReference type="PATRIC" id="fig|1166018.3.peg.5107"/>
<evidence type="ECO:0000256" key="11">
    <source>
        <dbReference type="SAM" id="Phobius"/>
    </source>
</evidence>
<dbReference type="SUPFAM" id="SSF47384">
    <property type="entry name" value="Homodimeric domain of signal transducing histidine kinase"/>
    <property type="match status" value="1"/>
</dbReference>
<dbReference type="OrthoDB" id="594725at2"/>
<evidence type="ECO:0000256" key="10">
    <source>
        <dbReference type="ARBA" id="ARBA00023136"/>
    </source>
</evidence>
<feature type="transmembrane region" description="Helical" evidence="11">
    <location>
        <begin position="153"/>
        <end position="176"/>
    </location>
</feature>
<dbReference type="Pfam" id="PF00512">
    <property type="entry name" value="HisKA"/>
    <property type="match status" value="1"/>
</dbReference>
<evidence type="ECO:0000256" key="6">
    <source>
        <dbReference type="ARBA" id="ARBA00022692"/>
    </source>
</evidence>
<dbReference type="PROSITE" id="PS50885">
    <property type="entry name" value="HAMP"/>
    <property type="match status" value="1"/>
</dbReference>
<accession>I0KB38</accession>
<evidence type="ECO:0000256" key="3">
    <source>
        <dbReference type="ARBA" id="ARBA00012438"/>
    </source>
</evidence>
<evidence type="ECO:0000313" key="15">
    <source>
        <dbReference type="Proteomes" id="UP000011058"/>
    </source>
</evidence>
<dbReference type="InterPro" id="IPR004358">
    <property type="entry name" value="Sig_transdc_His_kin-like_C"/>
</dbReference>
<dbReference type="Pfam" id="PF02518">
    <property type="entry name" value="HATPase_c"/>
    <property type="match status" value="1"/>
</dbReference>
<dbReference type="RefSeq" id="WP_015332440.1">
    <property type="nucleotide sequence ID" value="NC_020054.1"/>
</dbReference>
<evidence type="ECO:0000256" key="7">
    <source>
        <dbReference type="ARBA" id="ARBA00022777"/>
    </source>
</evidence>
<keyword evidence="5 14" id="KW-0808">Transferase</keyword>
<sequence>MTIRTRLTLWFTGLLSALLLVFCLVLYTVAERHREREFRERLRAEAQTSVGLLFGRETISPELFKLLDRNHMTVLPDEEIIIYDSQNHIRYESGTDYLAVDRTTLDRVRVETDVYWREKDREIVGTAFTAQGNRFVVFASAVDTYGFSKQRDLAWLLAVGWLVVTGGSFGVGRFLAGRSLQPMRRVIGRIDGISATQLDQRLPTGADNDEIDQLSERFNRMLDRLEAAFRMQQAFVSHASHELRTPLTAMSGQLEVSLLTDEEPAELRETLRSVLDDVRGMTRLTNGLLSLAKVGVDASAVRMTRFALDELLWKVRDEVRRLHAGYQITVSLDTAHGDQPTDWQLTASEPLIHTALLNLFENGGKFSPTHHVTVNLGQQADTLQLRIHNDGPPIPADELPKLFAPFQRGTNAQGIPGHGVGLSLTQRIIQLHNGRLDVTSSTEQGTTFTVTLPQNL</sequence>
<comment type="catalytic activity">
    <reaction evidence="1">
        <text>ATP + protein L-histidine = ADP + protein N-phospho-L-histidine.</text>
        <dbReference type="EC" id="2.7.13.3"/>
    </reaction>
</comment>
<keyword evidence="10 11" id="KW-0472">Membrane</keyword>
<evidence type="ECO:0000313" key="14">
    <source>
        <dbReference type="EMBL" id="CCH01341.1"/>
    </source>
</evidence>
<keyword evidence="7 14" id="KW-0418">Kinase</keyword>
<reference evidence="14 15" key="1">
    <citation type="journal article" date="2012" name="J. Bacteriol.">
        <title>Genome Sequence of Fibrella aestuarina BUZ 2T, a Filamentous Marine Bacterium.</title>
        <authorList>
            <person name="Filippini M."/>
            <person name="Qi W."/>
            <person name="Blom J."/>
            <person name="Goesmann A."/>
            <person name="Smits T.H."/>
            <person name="Bagheri H.C."/>
        </authorList>
    </citation>
    <scope>NUCLEOTIDE SEQUENCE [LARGE SCALE GENOMIC DNA]</scope>
    <source>
        <strain evidence="15">BUZ 2T</strain>
    </source>
</reference>